<name>A0A0P8DCQ4_9CYAN</name>
<dbReference type="PIRSF" id="PIRSF009120">
    <property type="entry name" value="UCP009120_prtse"/>
    <property type="match status" value="1"/>
</dbReference>
<dbReference type="InterPro" id="IPR001353">
    <property type="entry name" value="Proteasome_sua/b"/>
</dbReference>
<keyword evidence="1" id="KW-0647">Proteasome</keyword>
<sequence length="254" mass="28081">MTYCLGIMVDKGLVMAADSRTNAGVDHVSSYQKLFDFSLPGERVIILCTAGSLSTSQSVLHQLEQDIKTSAEVNLHSLPSLHDVAGYVGETLRKIQDKERPWLEKDGIGYQSSFLVGGQVAGEPPNLYLVYSQGNFISATPETPFLQIGETKYGKPILDRTIRSDSPLKEIAKTALLSMDSTMRSNISVGPPIDMVLYATDTLELRDRVQLKADDPYLDKIREYWENALSTASRNLPAVEWNRIAISAEPDVEV</sequence>
<dbReference type="SUPFAM" id="SSF56235">
    <property type="entry name" value="N-terminal nucleophile aminohydrolases (Ntn hydrolases)"/>
    <property type="match status" value="1"/>
</dbReference>
<proteinExistence type="predicted"/>
<reference evidence="1 2" key="1">
    <citation type="submission" date="2015-09" db="EMBL/GenBank/DDBJ databases">
        <title>Identification and resolution of microdiversity through metagenomic sequencing of parallel consortia.</title>
        <authorList>
            <person name="Nelson W.C."/>
            <person name="Romine M.F."/>
            <person name="Lindemann S.R."/>
        </authorList>
    </citation>
    <scope>NUCLEOTIDE SEQUENCE [LARGE SCALE GENOMIC DNA]</scope>
    <source>
        <strain evidence="1">Ana</strain>
    </source>
</reference>
<keyword evidence="1" id="KW-0645">Protease</keyword>
<dbReference type="InterPro" id="IPR016545">
    <property type="entry name" value="UCP009120_prtse"/>
</dbReference>
<keyword evidence="1" id="KW-0378">Hydrolase</keyword>
<dbReference type="GO" id="GO:0008233">
    <property type="term" value="F:peptidase activity"/>
    <property type="evidence" value="ECO:0007669"/>
    <property type="project" value="UniProtKB-KW"/>
</dbReference>
<dbReference type="PATRIC" id="fig|1666911.3.peg.1055"/>
<protein>
    <submittedName>
        <fullName evidence="1">Putative proteasome-type protease</fullName>
    </submittedName>
</protein>
<dbReference type="STRING" id="1666911.HLUCCA11_16685"/>
<evidence type="ECO:0000313" key="2">
    <source>
        <dbReference type="Proteomes" id="UP000050465"/>
    </source>
</evidence>
<dbReference type="InterPro" id="IPR029055">
    <property type="entry name" value="Ntn_hydrolases_N"/>
</dbReference>
<evidence type="ECO:0000313" key="1">
    <source>
        <dbReference type="EMBL" id="KPQ33919.1"/>
    </source>
</evidence>
<dbReference type="CDD" id="cd03765">
    <property type="entry name" value="proteasome_beta_bacterial"/>
    <property type="match status" value="1"/>
</dbReference>
<gene>
    <name evidence="1" type="ORF">HLUCCA11_16685</name>
</gene>
<dbReference type="Pfam" id="PF00227">
    <property type="entry name" value="Proteasome"/>
    <property type="match status" value="1"/>
</dbReference>
<comment type="caution">
    <text evidence="1">The sequence shown here is derived from an EMBL/GenBank/DDBJ whole genome shotgun (WGS) entry which is preliminary data.</text>
</comment>
<accession>A0A0P8DCQ4</accession>
<dbReference type="EMBL" id="LJZR01000025">
    <property type="protein sequence ID" value="KPQ33919.1"/>
    <property type="molecule type" value="Genomic_DNA"/>
</dbReference>
<dbReference type="Proteomes" id="UP000050465">
    <property type="component" value="Unassembled WGS sequence"/>
</dbReference>
<dbReference type="Gene3D" id="3.60.20.10">
    <property type="entry name" value="Glutamine Phosphoribosylpyrophosphate, subunit 1, domain 1"/>
    <property type="match status" value="1"/>
</dbReference>
<organism evidence="1 2">
    <name type="scientific">Phormidesmis priestleyi Ana</name>
    <dbReference type="NCBI Taxonomy" id="1666911"/>
    <lineage>
        <taxon>Bacteria</taxon>
        <taxon>Bacillati</taxon>
        <taxon>Cyanobacteriota</taxon>
        <taxon>Cyanophyceae</taxon>
        <taxon>Leptolyngbyales</taxon>
        <taxon>Leptolyngbyaceae</taxon>
        <taxon>Phormidesmis</taxon>
    </lineage>
</organism>
<dbReference type="AlphaFoldDB" id="A0A0P8DCQ4"/>
<dbReference type="GO" id="GO:0051603">
    <property type="term" value="P:proteolysis involved in protein catabolic process"/>
    <property type="evidence" value="ECO:0007669"/>
    <property type="project" value="InterPro"/>
</dbReference>
<dbReference type="GO" id="GO:0005839">
    <property type="term" value="C:proteasome core complex"/>
    <property type="evidence" value="ECO:0007669"/>
    <property type="project" value="InterPro"/>
</dbReference>